<dbReference type="OrthoDB" id="4330117at2759"/>
<keyword evidence="3" id="KW-1185">Reference proteome</keyword>
<sequence>MDSGARSAALLALDEVFRITSEFIGIMNNLSVTTTSHQQFPDITTASATLTPACVAPQTLMRSREPLPKHAVAQDSQGPRTAPPTSQPFSRLDEATALLFLSCHCRLIEIYGAIFHAMQRCVGGSYAAPYAAAGIILPQLRVGGPGGVGSPALRVDFGSGPRLPPATISMYMALVATLSSQLWAQVQEALRGSGRESGRAPAGRLDVIGPTWDEAMEKTENMVRTIETVQRLL</sequence>
<evidence type="ECO:0000313" key="2">
    <source>
        <dbReference type="EMBL" id="GAP82449.2"/>
    </source>
</evidence>
<evidence type="ECO:0000313" key="3">
    <source>
        <dbReference type="Proteomes" id="UP000054516"/>
    </source>
</evidence>
<proteinExistence type="predicted"/>
<organism evidence="2">
    <name type="scientific">Rosellinia necatrix</name>
    <name type="common">White root-rot fungus</name>
    <dbReference type="NCBI Taxonomy" id="77044"/>
    <lineage>
        <taxon>Eukaryota</taxon>
        <taxon>Fungi</taxon>
        <taxon>Dikarya</taxon>
        <taxon>Ascomycota</taxon>
        <taxon>Pezizomycotina</taxon>
        <taxon>Sordariomycetes</taxon>
        <taxon>Xylariomycetidae</taxon>
        <taxon>Xylariales</taxon>
        <taxon>Xylariaceae</taxon>
        <taxon>Rosellinia</taxon>
    </lineage>
</organism>
<gene>
    <name evidence="2" type="ORF">SAMD00023353_0100020</name>
</gene>
<dbReference type="STRING" id="77044.A0A1S7UH34"/>
<reference evidence="2" key="1">
    <citation type="submission" date="2016-03" db="EMBL/GenBank/DDBJ databases">
        <title>Draft genome sequence of Rosellinia necatrix.</title>
        <authorList>
            <person name="Kanematsu S."/>
        </authorList>
    </citation>
    <scope>NUCLEOTIDE SEQUENCE [LARGE SCALE GENOMIC DNA]</scope>
    <source>
        <strain evidence="2">W97</strain>
    </source>
</reference>
<accession>A0A1S7UH34</accession>
<evidence type="ECO:0000256" key="1">
    <source>
        <dbReference type="SAM" id="MobiDB-lite"/>
    </source>
</evidence>
<protein>
    <submittedName>
        <fullName evidence="2">Uncharacterized protein</fullName>
    </submittedName>
</protein>
<dbReference type="Proteomes" id="UP000054516">
    <property type="component" value="Unassembled WGS sequence"/>
</dbReference>
<name>A0A1S7UH34_ROSNE</name>
<feature type="region of interest" description="Disordered" evidence="1">
    <location>
        <begin position="69"/>
        <end position="88"/>
    </location>
</feature>
<dbReference type="AlphaFoldDB" id="A0A1S7UH34"/>
<dbReference type="EMBL" id="DF977446">
    <property type="protein sequence ID" value="GAP82449.2"/>
    <property type="molecule type" value="Genomic_DNA"/>
</dbReference>